<comment type="caution">
    <text evidence="1">The sequence shown here is derived from an EMBL/GenBank/DDBJ whole genome shotgun (WGS) entry which is preliminary data.</text>
</comment>
<evidence type="ECO:0000313" key="2">
    <source>
        <dbReference type="Proteomes" id="UP001597344"/>
    </source>
</evidence>
<keyword evidence="2" id="KW-1185">Reference proteome</keyword>
<proteinExistence type="predicted"/>
<evidence type="ECO:0000313" key="1">
    <source>
        <dbReference type="EMBL" id="MFD2188243.1"/>
    </source>
</evidence>
<reference evidence="2" key="1">
    <citation type="journal article" date="2019" name="Int. J. Syst. Evol. Microbiol.">
        <title>The Global Catalogue of Microorganisms (GCM) 10K type strain sequencing project: providing services to taxonomists for standard genome sequencing and annotation.</title>
        <authorList>
            <consortium name="The Broad Institute Genomics Platform"/>
            <consortium name="The Broad Institute Genome Sequencing Center for Infectious Disease"/>
            <person name="Wu L."/>
            <person name="Ma J."/>
        </authorList>
    </citation>
    <scope>NUCLEOTIDE SEQUENCE [LARGE SCALE GENOMIC DNA]</scope>
    <source>
        <strain evidence="2">DT92</strain>
    </source>
</reference>
<evidence type="ECO:0008006" key="3">
    <source>
        <dbReference type="Google" id="ProtNLM"/>
    </source>
</evidence>
<sequence length="78" mass="9210">MELLIEQAKKFQRKKISHMSTSDRVSASREAKELVLKINEIYKKNKDPKLMEIMKSITNKKRKTEKRLKGLISTLQHL</sequence>
<gene>
    <name evidence="1" type="ORF">ACFSJT_15675</name>
</gene>
<accession>A0ABW5AYW8</accession>
<organism evidence="1 2">
    <name type="scientific">Aquimarina celericrescens</name>
    <dbReference type="NCBI Taxonomy" id="1964542"/>
    <lineage>
        <taxon>Bacteria</taxon>
        <taxon>Pseudomonadati</taxon>
        <taxon>Bacteroidota</taxon>
        <taxon>Flavobacteriia</taxon>
        <taxon>Flavobacteriales</taxon>
        <taxon>Flavobacteriaceae</taxon>
        <taxon>Aquimarina</taxon>
    </lineage>
</organism>
<dbReference type="Proteomes" id="UP001597344">
    <property type="component" value="Unassembled WGS sequence"/>
</dbReference>
<dbReference type="RefSeq" id="WP_378321264.1">
    <property type="nucleotide sequence ID" value="NZ_JBHUHY010000016.1"/>
</dbReference>
<protein>
    <recommendedName>
        <fullName evidence="3">Aspartyl-phosphate phosphatase Spo0E family protein</fullName>
    </recommendedName>
</protein>
<dbReference type="EMBL" id="JBHUHY010000016">
    <property type="protein sequence ID" value="MFD2188243.1"/>
    <property type="molecule type" value="Genomic_DNA"/>
</dbReference>
<name>A0ABW5AYW8_9FLAO</name>